<dbReference type="AlphaFoldDB" id="A0ABD1K1X5"/>
<dbReference type="PROSITE" id="PS50158">
    <property type="entry name" value="ZF_CCHC"/>
    <property type="match status" value="1"/>
</dbReference>
<evidence type="ECO:0000259" key="3">
    <source>
        <dbReference type="PROSITE" id="PS50158"/>
    </source>
</evidence>
<sequence length="484" mass="53562">MAASGRERFESLTRRHGVKINSGASVQDCSLAVGEIIGHDKIVSAARMNSAVVLFLETVDLANAIVESGIVIDGTFTTVFPLSSPSKKVIISNVPPFIKDEVLMEILSRYGKLISPIRKIAISTSSPQLKHVVSFRRFVYMTLNSSHKDVDLTLNVTVDGFVYPIYVSSCLMKCFGCGQNGHLVRACPEKRQEPATGGNGVAGGSEKSPDTNASTGGEGNTEGGLAEGVGVVPPQDPVSPSHTPTVLDGEESVRSEPPQDSIVEDDVKTDDNDAEDESSQMEAEDMNQTFKVPRTRHKRRRNQPHETTKNKTAKVQSKAALDDIESEFDSDCSVSCSMRPSGYTSRSYTVDDIKNFLTFLHCFRLRPLFILLEHLFNCFNEEFTTETFILGFKYVKHRQNVCRLINFILGEAKMAIYVSRKNKIEGQPGIDVAIVFPALVKARVLIDFRFYKLMQDLQAFEAMWCCKHAVCSVINNELHFSSLL</sequence>
<dbReference type="InterPro" id="IPR001878">
    <property type="entry name" value="Znf_CCHC"/>
</dbReference>
<keyword evidence="1" id="KW-0479">Metal-binding</keyword>
<reference evidence="4 5" key="1">
    <citation type="submission" date="2024-09" db="EMBL/GenBank/DDBJ databases">
        <title>A chromosome-level genome assembly of Gray's grenadier anchovy, Coilia grayii.</title>
        <authorList>
            <person name="Fu Z."/>
        </authorList>
    </citation>
    <scope>NUCLEOTIDE SEQUENCE [LARGE SCALE GENOMIC DNA]</scope>
    <source>
        <strain evidence="4">G4</strain>
        <tissue evidence="4">Muscle</tissue>
    </source>
</reference>
<keyword evidence="1" id="KW-0862">Zinc</keyword>
<evidence type="ECO:0000256" key="1">
    <source>
        <dbReference type="PROSITE-ProRule" id="PRU00047"/>
    </source>
</evidence>
<organism evidence="4 5">
    <name type="scientific">Coilia grayii</name>
    <name type="common">Gray's grenadier anchovy</name>
    <dbReference type="NCBI Taxonomy" id="363190"/>
    <lineage>
        <taxon>Eukaryota</taxon>
        <taxon>Metazoa</taxon>
        <taxon>Chordata</taxon>
        <taxon>Craniata</taxon>
        <taxon>Vertebrata</taxon>
        <taxon>Euteleostomi</taxon>
        <taxon>Actinopterygii</taxon>
        <taxon>Neopterygii</taxon>
        <taxon>Teleostei</taxon>
        <taxon>Clupei</taxon>
        <taxon>Clupeiformes</taxon>
        <taxon>Clupeoidei</taxon>
        <taxon>Engraulidae</taxon>
        <taxon>Coilinae</taxon>
        <taxon>Coilia</taxon>
    </lineage>
</organism>
<feature type="compositionally biased region" description="Gly residues" evidence="2">
    <location>
        <begin position="216"/>
        <end position="227"/>
    </location>
</feature>
<keyword evidence="5" id="KW-1185">Reference proteome</keyword>
<evidence type="ECO:0000313" key="5">
    <source>
        <dbReference type="Proteomes" id="UP001591681"/>
    </source>
</evidence>
<evidence type="ECO:0000313" key="4">
    <source>
        <dbReference type="EMBL" id="KAL2093128.1"/>
    </source>
</evidence>
<dbReference type="EMBL" id="JBHFQA010000009">
    <property type="protein sequence ID" value="KAL2093128.1"/>
    <property type="molecule type" value="Genomic_DNA"/>
</dbReference>
<keyword evidence="1" id="KW-0863">Zinc-finger</keyword>
<gene>
    <name evidence="4" type="ORF">ACEWY4_010440</name>
</gene>
<name>A0ABD1K1X5_9TELE</name>
<dbReference type="SUPFAM" id="SSF57756">
    <property type="entry name" value="Retrovirus zinc finger-like domains"/>
    <property type="match status" value="1"/>
</dbReference>
<comment type="caution">
    <text evidence="4">The sequence shown here is derived from an EMBL/GenBank/DDBJ whole genome shotgun (WGS) entry which is preliminary data.</text>
</comment>
<feature type="compositionally biased region" description="Acidic residues" evidence="2">
    <location>
        <begin position="272"/>
        <end position="285"/>
    </location>
</feature>
<feature type="domain" description="CCHC-type" evidence="3">
    <location>
        <begin position="173"/>
        <end position="189"/>
    </location>
</feature>
<dbReference type="SMART" id="SM00343">
    <property type="entry name" value="ZnF_C2HC"/>
    <property type="match status" value="1"/>
</dbReference>
<feature type="region of interest" description="Disordered" evidence="2">
    <location>
        <begin position="191"/>
        <end position="316"/>
    </location>
</feature>
<dbReference type="Gene3D" id="4.10.60.10">
    <property type="entry name" value="Zinc finger, CCHC-type"/>
    <property type="match status" value="1"/>
</dbReference>
<dbReference type="SUPFAM" id="SSF54928">
    <property type="entry name" value="RNA-binding domain, RBD"/>
    <property type="match status" value="1"/>
</dbReference>
<proteinExistence type="predicted"/>
<dbReference type="InterPro" id="IPR036875">
    <property type="entry name" value="Znf_CCHC_sf"/>
</dbReference>
<dbReference type="InterPro" id="IPR035979">
    <property type="entry name" value="RBD_domain_sf"/>
</dbReference>
<dbReference type="GO" id="GO:0008270">
    <property type="term" value="F:zinc ion binding"/>
    <property type="evidence" value="ECO:0007669"/>
    <property type="project" value="UniProtKB-KW"/>
</dbReference>
<protein>
    <recommendedName>
        <fullName evidence="3">CCHC-type domain-containing protein</fullName>
    </recommendedName>
</protein>
<dbReference type="Proteomes" id="UP001591681">
    <property type="component" value="Unassembled WGS sequence"/>
</dbReference>
<evidence type="ECO:0000256" key="2">
    <source>
        <dbReference type="SAM" id="MobiDB-lite"/>
    </source>
</evidence>
<feature type="compositionally biased region" description="Basic residues" evidence="2">
    <location>
        <begin position="293"/>
        <end position="302"/>
    </location>
</feature>
<accession>A0ABD1K1X5</accession>